<feature type="compositionally biased region" description="Low complexity" evidence="1">
    <location>
        <begin position="1075"/>
        <end position="1087"/>
    </location>
</feature>
<gene>
    <name evidence="3" type="ORF">Poli38472_007172</name>
</gene>
<dbReference type="Proteomes" id="UP000794436">
    <property type="component" value="Unassembled WGS sequence"/>
</dbReference>
<accession>A0A8K1FGT1</accession>
<feature type="region of interest" description="Disordered" evidence="1">
    <location>
        <begin position="53"/>
        <end position="84"/>
    </location>
</feature>
<proteinExistence type="predicted"/>
<evidence type="ECO:0000313" key="4">
    <source>
        <dbReference type="Proteomes" id="UP000794436"/>
    </source>
</evidence>
<dbReference type="InterPro" id="IPR014710">
    <property type="entry name" value="RmlC-like_jellyroll"/>
</dbReference>
<feature type="region of interest" description="Disordered" evidence="1">
    <location>
        <begin position="763"/>
        <end position="805"/>
    </location>
</feature>
<evidence type="ECO:0000256" key="1">
    <source>
        <dbReference type="SAM" id="MobiDB-lite"/>
    </source>
</evidence>
<dbReference type="SUPFAM" id="SSF51206">
    <property type="entry name" value="cAMP-binding domain-like"/>
    <property type="match status" value="3"/>
</dbReference>
<dbReference type="CDD" id="cd00038">
    <property type="entry name" value="CAP_ED"/>
    <property type="match status" value="3"/>
</dbReference>
<dbReference type="PANTHER" id="PTHR23011">
    <property type="entry name" value="CYCLIC NUCLEOTIDE-BINDING DOMAIN CONTAINING PROTEIN"/>
    <property type="match status" value="1"/>
</dbReference>
<sequence>MGKRRKSEVVPMFNMHPEATSSTAKPSLLGAASAAVVAQREVARLKRMGRSFRAVTPDTASKPPLAPLPELPATAPTGNTRSSRNLNQLARSVILMQKAQKETDAVLDSAPVSNQVETTSQALDPWGNVLQRVLRKTPSFRTNLPTTSEKEKTTMQSKRTSLAQMLKSREVKALVKQAVVAKHWHHAVLDPSARDAGGAEIEYSTVMEHWIKTAELRKQSMVGDGVAMEETDDENDVDLQYDPSVMVSANGVKSGFDLRDSGTSSMYGRTLLLEESCRRAFAQPGENRTPMDLQALKAWFQMTKLKITTDFERLQPAELDLLCRRMTLVRLHPNEIVFRQGDEGDAMYIVFAGVVEVRVGQRILGEKVEVTVCELTKGDYFGERALLNNDPRAATIVAKTSGELVKITRKDYNIMLKTDQQAFLSRMQLTNGLLLTRKASMGQTHHEYIKVLSKKPQSRSKLDIDMLSEYLHTLKFFRGLPGSFVRELCTVVDFVTFPQGSYVFREGEVGDLFYVIFSGSVDVIVSSQDAKGQTQQTKLINLTEGSHFGELALMKGHGIRSATVRTREECKLLVICEKDYNATLRRMQREDLAKRVGVLDHIPMFQTPEWTGELLKEMSYVLVEQRLASGAVLFEQGEKAQHVYFVVRGELLVTKDIVEPGGKMHHVLVERVGRFRVIGDDAAAGANFNEVIYREVTVTASTPVEVLVLSKYDVFHRLSRSARETLRAAAHSHVESVVYLDRFHKTEKWEAYKKSLVQECVKHPSSSVTKPKYHKKAKTPRKNESEMDALPTKGEKIEEEQEKRPDMAHLPPLVDANEFLLLEREKTVMHKCFGQEQTFAHHVVRFNADAPPTEARARDLDSVVNAERQRQVEILNEGNPLAYFDMNAVYAEQRQQQAVARSRAASSRRLLIRGISGSDNTGDGDGGTPGGVLPADPMTLFASSHKVAMPLSEQREAAMAHTKRSHDAQLEDTSKALSGSPARCFVVVSMVLSRRELANAFCDEPFLSIHSIYPSEIEAMQAALLLPPQPLKNALVCIIPLNEWIHFEDAFEWCIQNEADRSDKQSLPRLPTPSTPRRTPTGSSGPSMLTPRRKTGSVCNLNGALMPHTAAAEKVKARRLHQFICARLGVKEKTDPRRPGLGEAPPTGFTPKPTITLEHKLAALEEYLESAQTSPGMGGKSTTLMNKYRQMKRIGSIMRSRTNIMGSSPSSPSSSTTVAIRKDSGR</sequence>
<dbReference type="PROSITE" id="PS00889">
    <property type="entry name" value="CNMP_BINDING_2"/>
    <property type="match status" value="2"/>
</dbReference>
<dbReference type="Gene3D" id="2.60.120.10">
    <property type="entry name" value="Jelly Rolls"/>
    <property type="match status" value="3"/>
</dbReference>
<feature type="region of interest" description="Disordered" evidence="1">
    <location>
        <begin position="1"/>
        <end position="26"/>
    </location>
</feature>
<dbReference type="Pfam" id="PF00027">
    <property type="entry name" value="cNMP_binding"/>
    <property type="match status" value="3"/>
</dbReference>
<comment type="caution">
    <text evidence="3">The sequence shown here is derived from an EMBL/GenBank/DDBJ whole genome shotgun (WGS) entry which is preliminary data.</text>
</comment>
<name>A0A8K1FGT1_PYTOL</name>
<feature type="domain" description="Cyclic nucleotide-binding" evidence="2">
    <location>
        <begin position="613"/>
        <end position="711"/>
    </location>
</feature>
<feature type="region of interest" description="Disordered" evidence="1">
    <location>
        <begin position="1062"/>
        <end position="1096"/>
    </location>
</feature>
<dbReference type="EMBL" id="SPLM01000110">
    <property type="protein sequence ID" value="TMW59027.1"/>
    <property type="molecule type" value="Genomic_DNA"/>
</dbReference>
<keyword evidence="4" id="KW-1185">Reference proteome</keyword>
<reference evidence="3" key="1">
    <citation type="submission" date="2019-03" db="EMBL/GenBank/DDBJ databases">
        <title>Long read genome sequence of the mycoparasitic Pythium oligandrum ATCC 38472 isolated from sugarbeet rhizosphere.</title>
        <authorList>
            <person name="Gaulin E."/>
        </authorList>
    </citation>
    <scope>NUCLEOTIDE SEQUENCE</scope>
    <source>
        <strain evidence="3">ATCC 38472_TT</strain>
    </source>
</reference>
<feature type="domain" description="Cyclic nucleotide-binding" evidence="2">
    <location>
        <begin position="310"/>
        <end position="416"/>
    </location>
</feature>
<dbReference type="InterPro" id="IPR018488">
    <property type="entry name" value="cNMP-bd_CS"/>
</dbReference>
<dbReference type="PRINTS" id="PR00103">
    <property type="entry name" value="CAMPKINASE"/>
</dbReference>
<dbReference type="PROSITE" id="PS50042">
    <property type="entry name" value="CNMP_BINDING_3"/>
    <property type="match status" value="3"/>
</dbReference>
<dbReference type="AlphaFoldDB" id="A0A8K1FGT1"/>
<organism evidence="3 4">
    <name type="scientific">Pythium oligandrum</name>
    <name type="common">Mycoparasitic fungus</name>
    <dbReference type="NCBI Taxonomy" id="41045"/>
    <lineage>
        <taxon>Eukaryota</taxon>
        <taxon>Sar</taxon>
        <taxon>Stramenopiles</taxon>
        <taxon>Oomycota</taxon>
        <taxon>Peronosporomycetes</taxon>
        <taxon>Pythiales</taxon>
        <taxon>Pythiaceae</taxon>
        <taxon>Pythium</taxon>
    </lineage>
</organism>
<dbReference type="InterPro" id="IPR000595">
    <property type="entry name" value="cNMP-bd_dom"/>
</dbReference>
<feature type="domain" description="Cyclic nucleotide-binding" evidence="2">
    <location>
        <begin position="476"/>
        <end position="584"/>
    </location>
</feature>
<dbReference type="SMART" id="SM00100">
    <property type="entry name" value="cNMP"/>
    <property type="match status" value="3"/>
</dbReference>
<dbReference type="InterPro" id="IPR018490">
    <property type="entry name" value="cNMP-bd_dom_sf"/>
</dbReference>
<evidence type="ECO:0000259" key="2">
    <source>
        <dbReference type="PROSITE" id="PS50042"/>
    </source>
</evidence>
<feature type="region of interest" description="Disordered" evidence="1">
    <location>
        <begin position="1202"/>
        <end position="1226"/>
    </location>
</feature>
<dbReference type="PANTHER" id="PTHR23011:SF28">
    <property type="entry name" value="CYCLIC NUCLEOTIDE-BINDING DOMAIN CONTAINING PROTEIN"/>
    <property type="match status" value="1"/>
</dbReference>
<feature type="region of interest" description="Disordered" evidence="1">
    <location>
        <begin position="913"/>
        <end position="932"/>
    </location>
</feature>
<feature type="compositionally biased region" description="Basic and acidic residues" evidence="1">
    <location>
        <begin position="793"/>
        <end position="805"/>
    </location>
</feature>
<protein>
    <recommendedName>
        <fullName evidence="2">Cyclic nucleotide-binding domain-containing protein</fullName>
    </recommendedName>
</protein>
<dbReference type="OrthoDB" id="417078at2759"/>
<feature type="region of interest" description="Disordered" evidence="1">
    <location>
        <begin position="1134"/>
        <end position="1153"/>
    </location>
</feature>
<feature type="compositionally biased region" description="Basic residues" evidence="1">
    <location>
        <begin position="771"/>
        <end position="780"/>
    </location>
</feature>
<evidence type="ECO:0000313" key="3">
    <source>
        <dbReference type="EMBL" id="TMW59027.1"/>
    </source>
</evidence>